<dbReference type="InterPro" id="IPR052907">
    <property type="entry name" value="Beta-lactamase/esterase"/>
</dbReference>
<dbReference type="EMBL" id="CP001359">
    <property type="protein sequence ID" value="ACL64998.1"/>
    <property type="molecule type" value="Genomic_DNA"/>
</dbReference>
<organism evidence="2 3">
    <name type="scientific">Anaeromyxobacter dehalogenans (strain ATCC BAA-258 / DSM 21875 / 2CP-1)</name>
    <dbReference type="NCBI Taxonomy" id="455488"/>
    <lineage>
        <taxon>Bacteria</taxon>
        <taxon>Pseudomonadati</taxon>
        <taxon>Myxococcota</taxon>
        <taxon>Myxococcia</taxon>
        <taxon>Myxococcales</taxon>
        <taxon>Cystobacterineae</taxon>
        <taxon>Anaeromyxobacteraceae</taxon>
        <taxon>Anaeromyxobacter</taxon>
    </lineage>
</organism>
<proteinExistence type="predicted"/>
<dbReference type="Gene3D" id="3.40.710.10">
    <property type="entry name" value="DD-peptidase/beta-lactamase superfamily"/>
    <property type="match status" value="1"/>
</dbReference>
<dbReference type="InterPro" id="IPR001466">
    <property type="entry name" value="Beta-lactam-related"/>
</dbReference>
<gene>
    <name evidence="2" type="ordered locus">A2cp1_1655</name>
</gene>
<dbReference type="Proteomes" id="UP000007089">
    <property type="component" value="Chromosome"/>
</dbReference>
<reference evidence="2" key="1">
    <citation type="submission" date="2009-01" db="EMBL/GenBank/DDBJ databases">
        <title>Complete sequence of Anaeromyxobacter dehalogenans 2CP-1.</title>
        <authorList>
            <consortium name="US DOE Joint Genome Institute"/>
            <person name="Lucas S."/>
            <person name="Copeland A."/>
            <person name="Lapidus A."/>
            <person name="Glavina del Rio T."/>
            <person name="Dalin E."/>
            <person name="Tice H."/>
            <person name="Bruce D."/>
            <person name="Goodwin L."/>
            <person name="Pitluck S."/>
            <person name="Saunders E."/>
            <person name="Brettin T."/>
            <person name="Detter J.C."/>
            <person name="Han C."/>
            <person name="Larimer F."/>
            <person name="Land M."/>
            <person name="Hauser L."/>
            <person name="Kyrpides N."/>
            <person name="Ovchinnikova G."/>
            <person name="Beliaev A.S."/>
            <person name="Richardson P."/>
        </authorList>
    </citation>
    <scope>NUCLEOTIDE SEQUENCE</scope>
    <source>
        <strain evidence="2">2CP-1</strain>
    </source>
</reference>
<dbReference type="PANTHER" id="PTHR43319">
    <property type="entry name" value="BETA-LACTAMASE-RELATED"/>
    <property type="match status" value="1"/>
</dbReference>
<dbReference type="RefSeq" id="WP_012632926.1">
    <property type="nucleotide sequence ID" value="NC_011891.1"/>
</dbReference>
<dbReference type="HOGENOM" id="CLU_035614_3_0_7"/>
<feature type="domain" description="Beta-lactamase-related" evidence="1">
    <location>
        <begin position="34"/>
        <end position="402"/>
    </location>
</feature>
<keyword evidence="3" id="KW-1185">Reference proteome</keyword>
<evidence type="ECO:0000313" key="3">
    <source>
        <dbReference type="Proteomes" id="UP000007089"/>
    </source>
</evidence>
<evidence type="ECO:0000313" key="2">
    <source>
        <dbReference type="EMBL" id="ACL64998.1"/>
    </source>
</evidence>
<dbReference type="KEGG" id="acp:A2cp1_1655"/>
<accession>B8J5Q1</accession>
<dbReference type="Pfam" id="PF00144">
    <property type="entry name" value="Beta-lactamase"/>
    <property type="match status" value="1"/>
</dbReference>
<dbReference type="AlphaFoldDB" id="B8J5Q1"/>
<dbReference type="InterPro" id="IPR012338">
    <property type="entry name" value="Beta-lactam/transpept-like"/>
</dbReference>
<protein>
    <submittedName>
        <fullName evidence="2">Beta-lactamase</fullName>
    </submittedName>
</protein>
<sequence>MAGSIAASLRAHGRLRAQELRVAGLVRPGFEAVRQAFEENFERRGELGAACAVYLRGEKVVDLWGGVRDAATCEPWREDTMALVFSATKGLASLAIALAHSRGLIDFDERVSTYWPEFAQAGKGAITVRQLLAHQAGLFALDERPDARLVADPERLAAVLARQKPAWPAGTRQAYHAITVGLYQGELLRRVDPARRTLGRFFQEELATPLGLEFYIRLPPSIPDARLAPLFRSGRMPLRMLLTMPPALAIAGMNPRSRLRRALQGSELPEQCARGVYARDLEIPAGGGVGTARAMARAYGVFAAGGKELGLREETLRQLMAPPVRPVRGFRDACLKVEIAYALGFAKPSAGYPWGHPSAFGAPGAGGSFGFADPHAGIGFGYVPNRMGMHLDDPRAAALRRAVYGSIGVEDPYRG</sequence>
<evidence type="ECO:0000259" key="1">
    <source>
        <dbReference type="Pfam" id="PF00144"/>
    </source>
</evidence>
<dbReference type="SUPFAM" id="SSF56601">
    <property type="entry name" value="beta-lactamase/transpeptidase-like"/>
    <property type="match status" value="1"/>
</dbReference>
<dbReference type="PANTHER" id="PTHR43319:SF3">
    <property type="entry name" value="BETA-LACTAMASE-RELATED DOMAIN-CONTAINING PROTEIN"/>
    <property type="match status" value="1"/>
</dbReference>
<name>B8J5Q1_ANAD2</name>